<evidence type="ECO:0000256" key="1">
    <source>
        <dbReference type="SAM" id="MobiDB-lite"/>
    </source>
</evidence>
<gene>
    <name evidence="3" type="ORF">Q8A64_14675</name>
</gene>
<name>A0ABU1BRN3_9BURK</name>
<organism evidence="3 4">
    <name type="scientific">Keguizhuia sedimenti</name>
    <dbReference type="NCBI Taxonomy" id="3064264"/>
    <lineage>
        <taxon>Bacteria</taxon>
        <taxon>Pseudomonadati</taxon>
        <taxon>Pseudomonadota</taxon>
        <taxon>Betaproteobacteria</taxon>
        <taxon>Burkholderiales</taxon>
        <taxon>Oxalobacteraceae</taxon>
        <taxon>Keguizhuia</taxon>
    </lineage>
</organism>
<reference evidence="3 4" key="1">
    <citation type="submission" date="2023-08" db="EMBL/GenBank/DDBJ databases">
        <title>Oxalobacteraceae gen .nov., isolated from river sludge outside the plant.</title>
        <authorList>
            <person name="Zhao S.Y."/>
        </authorList>
    </citation>
    <scope>NUCLEOTIDE SEQUENCE [LARGE SCALE GENOMIC DNA]</scope>
    <source>
        <strain evidence="3 4">R-40</strain>
    </source>
</reference>
<dbReference type="RefSeq" id="WP_338437594.1">
    <property type="nucleotide sequence ID" value="NZ_JAUYVH010000011.1"/>
</dbReference>
<evidence type="ECO:0000313" key="4">
    <source>
        <dbReference type="Proteomes" id="UP001225596"/>
    </source>
</evidence>
<dbReference type="Pfam" id="PF07963">
    <property type="entry name" value="N_methyl"/>
    <property type="match status" value="1"/>
</dbReference>
<dbReference type="InterPro" id="IPR032092">
    <property type="entry name" value="PilW"/>
</dbReference>
<dbReference type="Pfam" id="PF16074">
    <property type="entry name" value="PilW"/>
    <property type="match status" value="1"/>
</dbReference>
<protein>
    <submittedName>
        <fullName evidence="3">PilW family protein</fullName>
    </submittedName>
</protein>
<evidence type="ECO:0000313" key="3">
    <source>
        <dbReference type="EMBL" id="MDQ9171655.1"/>
    </source>
</evidence>
<dbReference type="EMBL" id="JAUYVH010000011">
    <property type="protein sequence ID" value="MDQ9171655.1"/>
    <property type="molecule type" value="Genomic_DNA"/>
</dbReference>
<comment type="caution">
    <text evidence="3">The sequence shown here is derived from an EMBL/GenBank/DDBJ whole genome shotgun (WGS) entry which is preliminary data.</text>
</comment>
<keyword evidence="2" id="KW-0812">Transmembrane</keyword>
<keyword evidence="4" id="KW-1185">Reference proteome</keyword>
<keyword evidence="2" id="KW-1133">Transmembrane helix</keyword>
<proteinExistence type="predicted"/>
<feature type="region of interest" description="Disordered" evidence="1">
    <location>
        <begin position="311"/>
        <end position="340"/>
    </location>
</feature>
<dbReference type="InterPro" id="IPR012902">
    <property type="entry name" value="N_methyl_site"/>
</dbReference>
<evidence type="ECO:0000256" key="2">
    <source>
        <dbReference type="SAM" id="Phobius"/>
    </source>
</evidence>
<sequence>MNSVSKLRNSGFGLVEIMVGIAIGLIGTLVMLQVGAVFEGQKRTTTSGADAQTNGAIALYMLERDLRRAGYGLNVASALGCVIKRKHEDEASTPDLILTPVTIANGSGDQPDAIRFLASSKEGFSVPAKITKDHPPEATNVFLNTVLGVENQDMIVLHEPGLNCTLFQATGIPNGTVQVHHQNSDSKWNPPSGGDIYPVGGFNIGASAINLGAIVDRTYSLDANSNLVLADYSSSENSIGTPQPLAADIVQLQAQYGFDTRTGVQADTRVDRWSEVMIDADGSGGTPGDNGDLQRIYAVRLAIVARSPVKEKPQDDGTCNITTTPPQWLNANPNEDPADPNDDDLALVVNIHPDGTANPDWKCYRYRVFDTVIPLRNLLWRE</sequence>
<accession>A0ABU1BRN3</accession>
<dbReference type="Proteomes" id="UP001225596">
    <property type="component" value="Unassembled WGS sequence"/>
</dbReference>
<feature type="transmembrane region" description="Helical" evidence="2">
    <location>
        <begin position="12"/>
        <end position="38"/>
    </location>
</feature>
<keyword evidence="2" id="KW-0472">Membrane</keyword>
<feature type="compositionally biased region" description="Polar residues" evidence="1">
    <location>
        <begin position="317"/>
        <end position="327"/>
    </location>
</feature>